<evidence type="ECO:0000259" key="1">
    <source>
        <dbReference type="Pfam" id="PF00089"/>
    </source>
</evidence>
<dbReference type="Proteomes" id="UP000708148">
    <property type="component" value="Unassembled WGS sequence"/>
</dbReference>
<reference evidence="2" key="1">
    <citation type="submission" date="2020-12" db="EMBL/GenBank/DDBJ databases">
        <authorList>
            <person name="Iha C."/>
        </authorList>
    </citation>
    <scope>NUCLEOTIDE SEQUENCE</scope>
</reference>
<dbReference type="InterPro" id="IPR009003">
    <property type="entry name" value="Peptidase_S1_PA"/>
</dbReference>
<dbReference type="AlphaFoldDB" id="A0A8S1IUX7"/>
<comment type="caution">
    <text evidence="2">The sequence shown here is derived from an EMBL/GenBank/DDBJ whole genome shotgun (WGS) entry which is preliminary data.</text>
</comment>
<evidence type="ECO:0000313" key="2">
    <source>
        <dbReference type="EMBL" id="CAD7698870.1"/>
    </source>
</evidence>
<feature type="domain" description="Peptidase S1" evidence="1">
    <location>
        <begin position="86"/>
        <end position="178"/>
    </location>
</feature>
<dbReference type="InterPro" id="IPR043504">
    <property type="entry name" value="Peptidase_S1_PA_chymotrypsin"/>
</dbReference>
<dbReference type="Gene3D" id="2.40.10.10">
    <property type="entry name" value="Trypsin-like serine proteases"/>
    <property type="match status" value="1"/>
</dbReference>
<dbReference type="GO" id="GO:0006508">
    <property type="term" value="P:proteolysis"/>
    <property type="evidence" value="ECO:0007669"/>
    <property type="project" value="InterPro"/>
</dbReference>
<dbReference type="InterPro" id="IPR001254">
    <property type="entry name" value="Trypsin_dom"/>
</dbReference>
<dbReference type="EMBL" id="CAJHUC010000898">
    <property type="protein sequence ID" value="CAD7698870.1"/>
    <property type="molecule type" value="Genomic_DNA"/>
</dbReference>
<protein>
    <recommendedName>
        <fullName evidence="1">Peptidase S1 domain-containing protein</fullName>
    </recommendedName>
</protein>
<dbReference type="SUPFAM" id="SSF50494">
    <property type="entry name" value="Trypsin-like serine proteases"/>
    <property type="match status" value="1"/>
</dbReference>
<evidence type="ECO:0000313" key="3">
    <source>
        <dbReference type="Proteomes" id="UP000708148"/>
    </source>
</evidence>
<sequence length="329" mass="34744">MSMGTNVLPHIFLCMHWSQGQNKTFECAMQRWSVLNSAGCVPIGAWMTDLFSTVVAGKMHSERIDGMPINSPTSLSFQGGRLAVLATRFPYINMVEVHGKVCTAVAISKTHILTKASCIGAAAGTNFDPGAWKGGPGSSWTPAQQVHIHPNWTGATYDEHDAAILTLGEPVRGQQVVLADPTFCLTQHLSAHTVWPWGAEGFLVSPQTAGADPRRCSTHGCVDATSGDQSAGTGELPGGILVLMEALSASTAAHGCGHTSHANIELGNPDLDLLVGIYALPDIASDSETAEEITWIPTIRPWIEDVIHSGQPPCLEGGHLDPPSPCSNG</sequence>
<dbReference type="Pfam" id="PF00089">
    <property type="entry name" value="Trypsin"/>
    <property type="match status" value="1"/>
</dbReference>
<gene>
    <name evidence="2" type="ORF">OSTQU699_LOCUS4229</name>
</gene>
<keyword evidence="3" id="KW-1185">Reference proteome</keyword>
<accession>A0A8S1IUX7</accession>
<proteinExistence type="predicted"/>
<organism evidence="2 3">
    <name type="scientific">Ostreobium quekettii</name>
    <dbReference type="NCBI Taxonomy" id="121088"/>
    <lineage>
        <taxon>Eukaryota</taxon>
        <taxon>Viridiplantae</taxon>
        <taxon>Chlorophyta</taxon>
        <taxon>core chlorophytes</taxon>
        <taxon>Ulvophyceae</taxon>
        <taxon>TCBD clade</taxon>
        <taxon>Bryopsidales</taxon>
        <taxon>Ostreobineae</taxon>
        <taxon>Ostreobiaceae</taxon>
        <taxon>Ostreobium</taxon>
    </lineage>
</organism>
<name>A0A8S1IUX7_9CHLO</name>
<dbReference type="GO" id="GO:0004252">
    <property type="term" value="F:serine-type endopeptidase activity"/>
    <property type="evidence" value="ECO:0007669"/>
    <property type="project" value="InterPro"/>
</dbReference>